<dbReference type="AlphaFoldDB" id="A0A1N7K7H8"/>
<evidence type="ECO:0000313" key="1">
    <source>
        <dbReference type="EMBL" id="SIS57531.1"/>
    </source>
</evidence>
<dbReference type="OrthoDB" id="1407035at2"/>
<accession>A0A1N7K7H8</accession>
<dbReference type="SUPFAM" id="SSF52540">
    <property type="entry name" value="P-loop containing nucleoside triphosphate hydrolases"/>
    <property type="match status" value="1"/>
</dbReference>
<reference evidence="2" key="1">
    <citation type="submission" date="2017-01" db="EMBL/GenBank/DDBJ databases">
        <authorList>
            <person name="Varghese N."/>
            <person name="Submissions S."/>
        </authorList>
    </citation>
    <scope>NUCLEOTIDE SEQUENCE [LARGE SCALE GENOMIC DNA]</scope>
    <source>
        <strain evidence="2">DSM 29430</strain>
    </source>
</reference>
<keyword evidence="2" id="KW-1185">Reference proteome</keyword>
<gene>
    <name evidence="1" type="ORF">SAMN05421759_101516</name>
</gene>
<sequence length="222" mass="24697">MALLLKDDIVYLHIPKTGGNWLTKILSDHDLVVASVSHKHATYDLIAGQVRQAKGGYFRRRVLPKGKLRYLAVVRHPMRWYESWFKYQTSKEFRRWGQPGQAANWHVMSPLNEITDDDFNTFLDKITTRAPGFVSGMYAAYCAASGAHILKNETIRDDLAAFNRAAGLGIPETAIFDSPAHGVSPRMTLTWDPALFDRVARLEAAALAAHGYTDPAAGITIG</sequence>
<dbReference type="EMBL" id="FTOQ01000001">
    <property type="protein sequence ID" value="SIS57531.1"/>
    <property type="molecule type" value="Genomic_DNA"/>
</dbReference>
<dbReference type="InterPro" id="IPR027417">
    <property type="entry name" value="P-loop_NTPase"/>
</dbReference>
<protein>
    <recommendedName>
        <fullName evidence="3">Sulfotransferase family protein</fullName>
    </recommendedName>
</protein>
<proteinExistence type="predicted"/>
<dbReference type="STRING" id="633194.SAMN05421759_101516"/>
<dbReference type="Proteomes" id="UP000186684">
    <property type="component" value="Unassembled WGS sequence"/>
</dbReference>
<dbReference type="RefSeq" id="WP_076444666.1">
    <property type="nucleotide sequence ID" value="NZ_FTOQ01000001.1"/>
</dbReference>
<organism evidence="1 2">
    <name type="scientific">Roseivivax lentus</name>
    <dbReference type="NCBI Taxonomy" id="633194"/>
    <lineage>
        <taxon>Bacteria</taxon>
        <taxon>Pseudomonadati</taxon>
        <taxon>Pseudomonadota</taxon>
        <taxon>Alphaproteobacteria</taxon>
        <taxon>Rhodobacterales</taxon>
        <taxon>Roseobacteraceae</taxon>
        <taxon>Roseivivax</taxon>
    </lineage>
</organism>
<dbReference type="Gene3D" id="3.40.50.300">
    <property type="entry name" value="P-loop containing nucleotide triphosphate hydrolases"/>
    <property type="match status" value="1"/>
</dbReference>
<evidence type="ECO:0008006" key="3">
    <source>
        <dbReference type="Google" id="ProtNLM"/>
    </source>
</evidence>
<name>A0A1N7K7H8_9RHOB</name>
<evidence type="ECO:0000313" key="2">
    <source>
        <dbReference type="Proteomes" id="UP000186684"/>
    </source>
</evidence>